<dbReference type="GO" id="GO:0009055">
    <property type="term" value="F:electron transfer activity"/>
    <property type="evidence" value="ECO:0007669"/>
    <property type="project" value="InterPro"/>
</dbReference>
<feature type="transmembrane region" description="Helical" evidence="6">
    <location>
        <begin position="26"/>
        <end position="50"/>
    </location>
</feature>
<evidence type="ECO:0000313" key="9">
    <source>
        <dbReference type="Proteomes" id="UP000250991"/>
    </source>
</evidence>
<dbReference type="SUPFAM" id="SSF81342">
    <property type="entry name" value="Transmembrane di-heme cytochromes"/>
    <property type="match status" value="1"/>
</dbReference>
<evidence type="ECO:0000256" key="4">
    <source>
        <dbReference type="ARBA" id="ARBA00022989"/>
    </source>
</evidence>
<evidence type="ECO:0000256" key="2">
    <source>
        <dbReference type="ARBA" id="ARBA00022475"/>
    </source>
</evidence>
<sequence>MNPSQHAEQFQSQLANYVPQFTPEFWPVWLIIAGVLLVGMWLVLGLHALLRARGVKKSVTDYGEKIYLYCKAVRLWHWSNALLFVLLLASGLINHFALVGATAVKSLVAVHEVCGFLLLACWLGFVLINAVGVMVTTIAFVVRGGWSERQNKRDFICLALCRGQNILSRNNPV</sequence>
<dbReference type="Gene3D" id="1.20.950.20">
    <property type="entry name" value="Transmembrane di-heme cytochromes, Chain C"/>
    <property type="match status" value="1"/>
</dbReference>
<name>A0A2X3JW19_ECOLX</name>
<keyword evidence="3 6" id="KW-0812">Transmembrane</keyword>
<evidence type="ECO:0000256" key="1">
    <source>
        <dbReference type="ARBA" id="ARBA00004651"/>
    </source>
</evidence>
<gene>
    <name evidence="8" type="ORF">NCTC8009_04531</name>
</gene>
<dbReference type="PANTHER" id="PTHR30485:SF1">
    <property type="entry name" value="CYTOCHROME YDHU-RELATED"/>
    <property type="match status" value="1"/>
</dbReference>
<evidence type="ECO:0000256" key="3">
    <source>
        <dbReference type="ARBA" id="ARBA00022692"/>
    </source>
</evidence>
<dbReference type="InterPro" id="IPR051542">
    <property type="entry name" value="Hydrogenase_cytochrome"/>
</dbReference>
<dbReference type="Proteomes" id="UP000250991">
    <property type="component" value="Unassembled WGS sequence"/>
</dbReference>
<dbReference type="GO" id="GO:0020037">
    <property type="term" value="F:heme binding"/>
    <property type="evidence" value="ECO:0007669"/>
    <property type="project" value="TreeGrafter"/>
</dbReference>
<dbReference type="AlphaFoldDB" id="A0A2X3JW19"/>
<evidence type="ECO:0000259" key="7">
    <source>
        <dbReference type="Pfam" id="PF01292"/>
    </source>
</evidence>
<dbReference type="EMBL" id="UARW01000010">
    <property type="protein sequence ID" value="SQD04026.1"/>
    <property type="molecule type" value="Genomic_DNA"/>
</dbReference>
<organism evidence="8 9">
    <name type="scientific">Escherichia coli</name>
    <dbReference type="NCBI Taxonomy" id="562"/>
    <lineage>
        <taxon>Bacteria</taxon>
        <taxon>Pseudomonadati</taxon>
        <taxon>Pseudomonadota</taxon>
        <taxon>Gammaproteobacteria</taxon>
        <taxon>Enterobacterales</taxon>
        <taxon>Enterobacteriaceae</taxon>
        <taxon>Escherichia</taxon>
    </lineage>
</organism>
<dbReference type="GO" id="GO:0022904">
    <property type="term" value="P:respiratory electron transport chain"/>
    <property type="evidence" value="ECO:0007669"/>
    <property type="project" value="InterPro"/>
</dbReference>
<dbReference type="GO" id="GO:0005886">
    <property type="term" value="C:plasma membrane"/>
    <property type="evidence" value="ECO:0007669"/>
    <property type="project" value="UniProtKB-SubCell"/>
</dbReference>
<feature type="transmembrane region" description="Helical" evidence="6">
    <location>
        <begin position="116"/>
        <end position="142"/>
    </location>
</feature>
<dbReference type="STRING" id="585034.ECIAI1_1721"/>
<evidence type="ECO:0000256" key="6">
    <source>
        <dbReference type="SAM" id="Phobius"/>
    </source>
</evidence>
<comment type="subcellular location">
    <subcellularLocation>
        <location evidence="1">Cell membrane</location>
        <topology evidence="1">Multi-pass membrane protein</topology>
    </subcellularLocation>
</comment>
<reference evidence="8 9" key="1">
    <citation type="submission" date="2018-06" db="EMBL/GenBank/DDBJ databases">
        <authorList>
            <consortium name="Pathogen Informatics"/>
            <person name="Doyle S."/>
        </authorList>
    </citation>
    <scope>NUCLEOTIDE SEQUENCE [LARGE SCALE GENOMIC DNA]</scope>
    <source>
        <strain evidence="8 9">NCTC8009</strain>
    </source>
</reference>
<accession>A0A2X3JW19</accession>
<keyword evidence="4 6" id="KW-1133">Transmembrane helix</keyword>
<feature type="transmembrane region" description="Helical" evidence="6">
    <location>
        <begin position="81"/>
        <end position="104"/>
    </location>
</feature>
<dbReference type="PANTHER" id="PTHR30485">
    <property type="entry name" value="NI/FE-HYDROGENASE 1 B-TYPE CYTOCHROME SUBUNIT"/>
    <property type="match status" value="1"/>
</dbReference>
<dbReference type="InterPro" id="IPR011577">
    <property type="entry name" value="Cyt_b561_bac/Ni-Hgenase"/>
</dbReference>
<protein>
    <submittedName>
        <fullName evidence="8">Putative oxidoreductase, cytochrome b subunit</fullName>
    </submittedName>
</protein>
<evidence type="ECO:0000256" key="5">
    <source>
        <dbReference type="ARBA" id="ARBA00023136"/>
    </source>
</evidence>
<evidence type="ECO:0000313" key="8">
    <source>
        <dbReference type="EMBL" id="SQD04026.1"/>
    </source>
</evidence>
<dbReference type="Pfam" id="PF01292">
    <property type="entry name" value="Ni_hydr_CYTB"/>
    <property type="match status" value="1"/>
</dbReference>
<dbReference type="InterPro" id="IPR016174">
    <property type="entry name" value="Di-haem_cyt_TM"/>
</dbReference>
<keyword evidence="2" id="KW-1003">Cell membrane</keyword>
<keyword evidence="5 6" id="KW-0472">Membrane</keyword>
<proteinExistence type="predicted"/>
<feature type="domain" description="Cytochrome b561 bacterial/Ni-hydrogenase" evidence="7">
    <location>
        <begin position="71"/>
        <end position="140"/>
    </location>
</feature>